<reference evidence="1 2" key="1">
    <citation type="submission" date="2018-03" db="EMBL/GenBank/DDBJ databases">
        <title>The draft genome of Sphingosinicella sp. GL-C-18.</title>
        <authorList>
            <person name="Liu L."/>
            <person name="Li L."/>
            <person name="Liang L."/>
            <person name="Zhang X."/>
            <person name="Wang T."/>
        </authorList>
    </citation>
    <scope>NUCLEOTIDE SEQUENCE [LARGE SCALE GENOMIC DNA]</scope>
    <source>
        <strain evidence="1 2">GL-C-18</strain>
    </source>
</reference>
<gene>
    <name evidence="1" type="ORF">C7I55_03495</name>
</gene>
<accession>A0A2P7QZQ9</accession>
<dbReference type="Proteomes" id="UP000241167">
    <property type="component" value="Unassembled WGS sequence"/>
</dbReference>
<evidence type="ECO:0000313" key="2">
    <source>
        <dbReference type="Proteomes" id="UP000241167"/>
    </source>
</evidence>
<dbReference type="EMBL" id="PXYI01000001">
    <property type="protein sequence ID" value="PSJ43436.1"/>
    <property type="molecule type" value="Genomic_DNA"/>
</dbReference>
<keyword evidence="2" id="KW-1185">Reference proteome</keyword>
<dbReference type="OrthoDB" id="7509779at2"/>
<protein>
    <submittedName>
        <fullName evidence="1">Uncharacterized protein</fullName>
    </submittedName>
</protein>
<evidence type="ECO:0000313" key="1">
    <source>
        <dbReference type="EMBL" id="PSJ43436.1"/>
    </source>
</evidence>
<organism evidence="1 2">
    <name type="scientific">Allosphingosinicella deserti</name>
    <dbReference type="NCBI Taxonomy" id="2116704"/>
    <lineage>
        <taxon>Bacteria</taxon>
        <taxon>Pseudomonadati</taxon>
        <taxon>Pseudomonadota</taxon>
        <taxon>Alphaproteobacteria</taxon>
        <taxon>Sphingomonadales</taxon>
        <taxon>Sphingomonadaceae</taxon>
        <taxon>Allosphingosinicella</taxon>
    </lineage>
</organism>
<name>A0A2P7QZQ9_9SPHN</name>
<dbReference type="AlphaFoldDB" id="A0A2P7QZQ9"/>
<proteinExistence type="predicted"/>
<comment type="caution">
    <text evidence="1">The sequence shown here is derived from an EMBL/GenBank/DDBJ whole genome shotgun (WGS) entry which is preliminary data.</text>
</comment>
<sequence>MSAALENVPRGDSELAEVTSLETAVRAWRDLDVEHRLLAVLTPERAVQIDGVNHNSFTGEAIAQLAGRLPDQPTGPQAPS</sequence>